<protein>
    <submittedName>
        <fullName evidence="1">Uncharacterized protein</fullName>
    </submittedName>
</protein>
<organism evidence="1 2">
    <name type="scientific">Burkholderia contaminans</name>
    <dbReference type="NCBI Taxonomy" id="488447"/>
    <lineage>
        <taxon>Bacteria</taxon>
        <taxon>Pseudomonadati</taxon>
        <taxon>Pseudomonadota</taxon>
        <taxon>Betaproteobacteria</taxon>
        <taxon>Burkholderiales</taxon>
        <taxon>Burkholderiaceae</taxon>
        <taxon>Burkholderia</taxon>
        <taxon>Burkholderia cepacia complex</taxon>
    </lineage>
</organism>
<comment type="caution">
    <text evidence="1">The sequence shown here is derived from an EMBL/GenBank/DDBJ whole genome shotgun (WGS) entry which is preliminary data.</text>
</comment>
<gene>
    <name evidence="1" type="ORF">C3743_39140</name>
</gene>
<evidence type="ECO:0000313" key="1">
    <source>
        <dbReference type="EMBL" id="POZ80448.1"/>
    </source>
</evidence>
<dbReference type="RefSeq" id="WP_143330923.1">
    <property type="nucleotide sequence ID" value="NZ_CP082810.1"/>
</dbReference>
<evidence type="ECO:0000313" key="2">
    <source>
        <dbReference type="Proteomes" id="UP000238655"/>
    </source>
</evidence>
<sequence>MKVSVVVDVERFPFDAVPPVGTPGAKNAQLPFSICTPAGRIVKTTLKGGTLQRFVQAVRDNPAGGAAVIAGRISDDGKSILDAGITFQPKAIEATATE</sequence>
<reference evidence="1 2" key="1">
    <citation type="submission" date="2018-01" db="EMBL/GenBank/DDBJ databases">
        <title>Successful Treatment of Persistent Burkholderia cepacia Bacteremia with Ceftazidime-Avibactam.</title>
        <authorList>
            <person name="Tamma P."/>
            <person name="Fan Y."/>
            <person name="Bergman Y."/>
            <person name="Sick-Samuels A."/>
            <person name="Hsu A."/>
            <person name="Timp W."/>
            <person name="Simner P."/>
        </authorList>
    </citation>
    <scope>NUCLEOTIDE SEQUENCE [LARGE SCALE GENOMIC DNA]</scope>
    <source>
        <strain evidence="1 2">170816</strain>
    </source>
</reference>
<name>A0A2S5DMV9_9BURK</name>
<dbReference type="EMBL" id="PQVP01000004">
    <property type="protein sequence ID" value="POZ80448.1"/>
    <property type="molecule type" value="Genomic_DNA"/>
</dbReference>
<dbReference type="GeneID" id="39468052"/>
<dbReference type="AlphaFoldDB" id="A0A2S5DMV9"/>
<accession>A0A2S5DMV9</accession>
<dbReference type="Proteomes" id="UP000238655">
    <property type="component" value="Unassembled WGS sequence"/>
</dbReference>
<proteinExistence type="predicted"/>